<accession>A0A2A5WMI5</accession>
<name>A0A2A5WMI5_9GAMM</name>
<evidence type="ECO:0000313" key="1">
    <source>
        <dbReference type="EMBL" id="PDH37467.1"/>
    </source>
</evidence>
<proteinExistence type="predicted"/>
<evidence type="ECO:0000313" key="2">
    <source>
        <dbReference type="Proteomes" id="UP000219327"/>
    </source>
</evidence>
<gene>
    <name evidence="1" type="ORF">CNE99_08150</name>
</gene>
<dbReference type="AlphaFoldDB" id="A0A2A5WMI5"/>
<organism evidence="1 2">
    <name type="scientific">OM182 bacterium MED-G24</name>
    <dbReference type="NCBI Taxonomy" id="1986255"/>
    <lineage>
        <taxon>Bacteria</taxon>
        <taxon>Pseudomonadati</taxon>
        <taxon>Pseudomonadota</taxon>
        <taxon>Gammaproteobacteria</taxon>
        <taxon>OMG group</taxon>
        <taxon>OM182 clade</taxon>
    </lineage>
</organism>
<dbReference type="Proteomes" id="UP000219327">
    <property type="component" value="Unassembled WGS sequence"/>
</dbReference>
<dbReference type="EMBL" id="NTKD01000048">
    <property type="protein sequence ID" value="PDH37467.1"/>
    <property type="molecule type" value="Genomic_DNA"/>
</dbReference>
<protein>
    <submittedName>
        <fullName evidence="1">Uncharacterized protein</fullName>
    </submittedName>
</protein>
<sequence>MAGVYRPTWTTDFSLRDRLGWEPRVQNDTITYTVTCGTAIPSTNFCTVADGYTVAATDGTITVTQTF</sequence>
<comment type="caution">
    <text evidence="1">The sequence shown here is derived from an EMBL/GenBank/DDBJ whole genome shotgun (WGS) entry which is preliminary data.</text>
</comment>
<reference evidence="1 2" key="1">
    <citation type="submission" date="2017-08" db="EMBL/GenBank/DDBJ databases">
        <title>Fine stratification of microbial communities through a metagenomic profile of the photic zone.</title>
        <authorList>
            <person name="Haro-Moreno J.M."/>
            <person name="Lopez-Perez M."/>
            <person name="De La Torre J."/>
            <person name="Picazo A."/>
            <person name="Camacho A."/>
            <person name="Rodriguez-Valera F."/>
        </authorList>
    </citation>
    <scope>NUCLEOTIDE SEQUENCE [LARGE SCALE GENOMIC DNA]</scope>
    <source>
        <strain evidence="1">MED-G24</strain>
    </source>
</reference>